<keyword evidence="3" id="KW-1185">Reference proteome</keyword>
<dbReference type="Proteomes" id="UP000550501">
    <property type="component" value="Unassembled WGS sequence"/>
</dbReference>
<feature type="transmembrane region" description="Helical" evidence="1">
    <location>
        <begin position="142"/>
        <end position="160"/>
    </location>
</feature>
<name>A0A839Q391_MYCIR</name>
<keyword evidence="1" id="KW-0472">Membrane</keyword>
<protein>
    <submittedName>
        <fullName evidence="2">Membrane-associated phospholipid phosphatase</fullName>
    </submittedName>
</protein>
<keyword evidence="1" id="KW-1133">Transmembrane helix</keyword>
<evidence type="ECO:0000313" key="3">
    <source>
        <dbReference type="Proteomes" id="UP000550501"/>
    </source>
</evidence>
<gene>
    <name evidence="2" type="ORF">FHR72_000847</name>
</gene>
<sequence>MVALGVAVGKGSTPIDDWFQDLGDEHRSLGLLLVFTDGRVILALCAIVTAVALAQRRWNLAAATVVTPFLAVMAARLAKRSFGRLKEGGICYPSGHTTLAVVVIAMAVLLVGVATWAAAVAAGVLVLAILGQAVSYHYFTDAIGALFLGSAFVCLAVWLAKLDRCQPGGDPDHTRG</sequence>
<accession>A0A839Q391</accession>
<dbReference type="AlphaFoldDB" id="A0A839Q391"/>
<comment type="caution">
    <text evidence="2">The sequence shown here is derived from an EMBL/GenBank/DDBJ whole genome shotgun (WGS) entry which is preliminary data.</text>
</comment>
<feature type="transmembrane region" description="Helical" evidence="1">
    <location>
        <begin position="99"/>
        <end position="130"/>
    </location>
</feature>
<proteinExistence type="predicted"/>
<dbReference type="InterPro" id="IPR036938">
    <property type="entry name" value="PAP2/HPO_sf"/>
</dbReference>
<dbReference type="RefSeq" id="WP_221193053.1">
    <property type="nucleotide sequence ID" value="NZ_JACHVU010000002.1"/>
</dbReference>
<evidence type="ECO:0000313" key="2">
    <source>
        <dbReference type="EMBL" id="MBB2989384.1"/>
    </source>
</evidence>
<reference evidence="2 3" key="1">
    <citation type="submission" date="2020-08" db="EMBL/GenBank/DDBJ databases">
        <title>The Agave Microbiome: Exploring the role of microbial communities in plant adaptations to desert environments.</title>
        <authorList>
            <person name="Partida-Martinez L.P."/>
        </authorList>
    </citation>
    <scope>NUCLEOTIDE SEQUENCE [LARGE SCALE GENOMIC DNA]</scope>
    <source>
        <strain evidence="2 3">AT2.18</strain>
    </source>
</reference>
<evidence type="ECO:0000256" key="1">
    <source>
        <dbReference type="SAM" id="Phobius"/>
    </source>
</evidence>
<feature type="transmembrane region" description="Helical" evidence="1">
    <location>
        <begin position="60"/>
        <end position="78"/>
    </location>
</feature>
<dbReference type="EMBL" id="JACHVU010000002">
    <property type="protein sequence ID" value="MBB2989384.1"/>
    <property type="molecule type" value="Genomic_DNA"/>
</dbReference>
<dbReference type="SUPFAM" id="SSF48317">
    <property type="entry name" value="Acid phosphatase/Vanadium-dependent haloperoxidase"/>
    <property type="match status" value="1"/>
</dbReference>
<dbReference type="Gene3D" id="1.20.144.10">
    <property type="entry name" value="Phosphatidic acid phosphatase type 2/haloperoxidase"/>
    <property type="match status" value="1"/>
</dbReference>
<organism evidence="2 3">
    <name type="scientific">Mycolicibacterium iranicum</name>
    <name type="common">Mycobacterium iranicum</name>
    <dbReference type="NCBI Taxonomy" id="912594"/>
    <lineage>
        <taxon>Bacteria</taxon>
        <taxon>Bacillati</taxon>
        <taxon>Actinomycetota</taxon>
        <taxon>Actinomycetes</taxon>
        <taxon>Mycobacteriales</taxon>
        <taxon>Mycobacteriaceae</taxon>
        <taxon>Mycolicibacterium</taxon>
    </lineage>
</organism>
<keyword evidence="1" id="KW-0812">Transmembrane</keyword>
<feature type="transmembrane region" description="Helical" evidence="1">
    <location>
        <begin position="29"/>
        <end position="54"/>
    </location>
</feature>